<dbReference type="Proteomes" id="UP000186720">
    <property type="component" value="Unassembled WGS sequence"/>
</dbReference>
<evidence type="ECO:0000256" key="1">
    <source>
        <dbReference type="SAM" id="Phobius"/>
    </source>
</evidence>
<keyword evidence="1" id="KW-0812">Transmembrane</keyword>
<keyword evidence="3" id="KW-1185">Reference proteome</keyword>
<reference evidence="2 3" key="1">
    <citation type="submission" date="2016-11" db="EMBL/GenBank/DDBJ databases">
        <title>Whole Genome Sequencing of Mucilaginibacter polytrichastri RG4-7(T) isolated from the moss sample.</title>
        <authorList>
            <person name="Li Y."/>
        </authorList>
    </citation>
    <scope>NUCLEOTIDE SEQUENCE [LARGE SCALE GENOMIC DNA]</scope>
    <source>
        <strain evidence="2 3">RG4-7</strain>
    </source>
</reference>
<gene>
    <name evidence="2" type="ORF">RG47T_3869</name>
</gene>
<evidence type="ECO:0000313" key="3">
    <source>
        <dbReference type="Proteomes" id="UP000186720"/>
    </source>
</evidence>
<dbReference type="AlphaFoldDB" id="A0A1Q6A364"/>
<keyword evidence="1" id="KW-1133">Transmembrane helix</keyword>
<protein>
    <submittedName>
        <fullName evidence="2">Uncharacterized protein</fullName>
    </submittedName>
</protein>
<evidence type="ECO:0000313" key="2">
    <source>
        <dbReference type="EMBL" id="OKS88402.1"/>
    </source>
</evidence>
<comment type="caution">
    <text evidence="2">The sequence shown here is derived from an EMBL/GenBank/DDBJ whole genome shotgun (WGS) entry which is preliminary data.</text>
</comment>
<proteinExistence type="predicted"/>
<dbReference type="EMBL" id="MPPL01000001">
    <property type="protein sequence ID" value="OKS88402.1"/>
    <property type="molecule type" value="Genomic_DNA"/>
</dbReference>
<organism evidence="2 3">
    <name type="scientific">Mucilaginibacter polytrichastri</name>
    <dbReference type="NCBI Taxonomy" id="1302689"/>
    <lineage>
        <taxon>Bacteria</taxon>
        <taxon>Pseudomonadati</taxon>
        <taxon>Bacteroidota</taxon>
        <taxon>Sphingobacteriia</taxon>
        <taxon>Sphingobacteriales</taxon>
        <taxon>Sphingobacteriaceae</taxon>
        <taxon>Mucilaginibacter</taxon>
    </lineage>
</organism>
<accession>A0A1Q6A364</accession>
<keyword evidence="1" id="KW-0472">Membrane</keyword>
<feature type="transmembrane region" description="Helical" evidence="1">
    <location>
        <begin position="12"/>
        <end position="32"/>
    </location>
</feature>
<name>A0A1Q6A364_9SPHI</name>
<sequence length="39" mass="4520">MGMRICEYHAANVKSLLLLAEGFLIFITYLFFLSSSSFW</sequence>